<evidence type="ECO:0000259" key="6">
    <source>
        <dbReference type="Pfam" id="PF03328"/>
    </source>
</evidence>
<name>Q4PNH2_UNCMB</name>
<protein>
    <submittedName>
        <fullName evidence="7">Putative citrate lyase beta subunit</fullName>
    </submittedName>
</protein>
<dbReference type="GO" id="GO:0016829">
    <property type="term" value="F:lyase activity"/>
    <property type="evidence" value="ECO:0007669"/>
    <property type="project" value="UniProtKB-KW"/>
</dbReference>
<dbReference type="InterPro" id="IPR040442">
    <property type="entry name" value="Pyrv_kinase-like_dom_sf"/>
</dbReference>
<feature type="binding site" evidence="4">
    <location>
        <position position="60"/>
    </location>
    <ligand>
        <name>substrate</name>
    </ligand>
</feature>
<dbReference type="GO" id="GO:0000287">
    <property type="term" value="F:magnesium ion binding"/>
    <property type="evidence" value="ECO:0007669"/>
    <property type="project" value="TreeGrafter"/>
</dbReference>
<dbReference type="Pfam" id="PF03328">
    <property type="entry name" value="HpcH_HpaI"/>
    <property type="match status" value="1"/>
</dbReference>
<reference evidence="7" key="1">
    <citation type="journal article" date="2005" name="PLoS Biol.">
        <title>New insights into metabolic properties of marine bacteria encoding proteorhodopsins.</title>
        <authorList>
            <person name="Sabehi G."/>
            <person name="Loy A."/>
            <person name="Jung K.H."/>
            <person name="Partha R."/>
            <person name="Spudich J.L."/>
            <person name="Isaacson T."/>
            <person name="Hirschberg J."/>
            <person name="Wagner M."/>
            <person name="Beja O."/>
        </authorList>
    </citation>
    <scope>NUCLEOTIDE SEQUENCE</scope>
</reference>
<feature type="binding site" evidence="4">
    <location>
        <position position="113"/>
    </location>
    <ligand>
        <name>substrate</name>
    </ligand>
</feature>
<feature type="binding site" evidence="5">
    <location>
        <position position="139"/>
    </location>
    <ligand>
        <name>Mg(2+)</name>
        <dbReference type="ChEBI" id="CHEBI:18420"/>
    </ligand>
</feature>
<dbReference type="PIRSF" id="PIRSF015582">
    <property type="entry name" value="Cit_lyase_B"/>
    <property type="match status" value="1"/>
</dbReference>
<evidence type="ECO:0000256" key="4">
    <source>
        <dbReference type="PIRSR" id="PIRSR015582-1"/>
    </source>
</evidence>
<dbReference type="AlphaFoldDB" id="Q4PNH2"/>
<dbReference type="EMBL" id="DQ065755">
    <property type="protein sequence ID" value="AAY68327.1"/>
    <property type="molecule type" value="Genomic_DNA"/>
</dbReference>
<sequence length="274" mass="30433">MPITPLFVPGIRFDRFEQALQSGADTIIIDLEDSVSEFQKEAARNNLVKFSRKNTNIFVRVNDLDSPHVKDDLDCIEQCGGVGIMLSKSEDPSAITQWLSLHKTNRHILCLIETVRGLAAISELMQHKNVMGCAFGHFDFSTDLGCEADLSVLAPYRAELVLQSKLHGKAAPLDCVTADISDIDQLRLDCNDAKKRGFGGKMLIHPSQVKTAQSVFLPSKEEYDNAKKLVEASAEQAVLQHEGKMIDKPILKKAKQLIENYERLSKAKVVDTVI</sequence>
<organism evidence="7">
    <name type="scientific">Uncultured marine bacterium 66A03</name>
    <dbReference type="NCBI Taxonomy" id="331677"/>
    <lineage>
        <taxon>Bacteria</taxon>
        <taxon>environmental samples</taxon>
    </lineage>
</organism>
<dbReference type="Gene3D" id="3.20.20.60">
    <property type="entry name" value="Phosphoenolpyruvate-binding domains"/>
    <property type="match status" value="1"/>
</dbReference>
<evidence type="ECO:0000256" key="2">
    <source>
        <dbReference type="ARBA" id="ARBA00022723"/>
    </source>
</evidence>
<feature type="domain" description="HpcH/HpaI aldolase/citrate lyase" evidence="6">
    <location>
        <begin position="6"/>
        <end position="206"/>
    </location>
</feature>
<keyword evidence="7" id="KW-0456">Lyase</keyword>
<proteinExistence type="predicted"/>
<dbReference type="GO" id="GO:0006107">
    <property type="term" value="P:oxaloacetate metabolic process"/>
    <property type="evidence" value="ECO:0007669"/>
    <property type="project" value="TreeGrafter"/>
</dbReference>
<evidence type="ECO:0000313" key="7">
    <source>
        <dbReference type="EMBL" id="AAY68327.1"/>
    </source>
</evidence>
<evidence type="ECO:0000256" key="3">
    <source>
        <dbReference type="ARBA" id="ARBA00022842"/>
    </source>
</evidence>
<dbReference type="PANTHER" id="PTHR32308:SF10">
    <property type="entry name" value="CITRATE LYASE SUBUNIT BETA"/>
    <property type="match status" value="1"/>
</dbReference>
<keyword evidence="2 5" id="KW-0479">Metal-binding</keyword>
<dbReference type="InterPro" id="IPR005000">
    <property type="entry name" value="Aldolase/citrate-lyase_domain"/>
</dbReference>
<accession>Q4PNH2</accession>
<feature type="binding site" evidence="5">
    <location>
        <position position="113"/>
    </location>
    <ligand>
        <name>Mg(2+)</name>
        <dbReference type="ChEBI" id="CHEBI:18420"/>
    </ligand>
</feature>
<dbReference type="PANTHER" id="PTHR32308">
    <property type="entry name" value="LYASE BETA SUBUNIT, PUTATIVE (AFU_ORTHOLOGUE AFUA_4G13030)-RELATED"/>
    <property type="match status" value="1"/>
</dbReference>
<evidence type="ECO:0000256" key="1">
    <source>
        <dbReference type="ARBA" id="ARBA00001946"/>
    </source>
</evidence>
<dbReference type="SUPFAM" id="SSF51621">
    <property type="entry name" value="Phosphoenolpyruvate/pyruvate domain"/>
    <property type="match status" value="1"/>
</dbReference>
<comment type="cofactor">
    <cofactor evidence="1">
        <name>Mg(2+)</name>
        <dbReference type="ChEBI" id="CHEBI:18420"/>
    </cofactor>
</comment>
<evidence type="ECO:0000256" key="5">
    <source>
        <dbReference type="PIRSR" id="PIRSR015582-2"/>
    </source>
</evidence>
<keyword evidence="3 5" id="KW-0460">Magnesium</keyword>
<dbReference type="InterPro" id="IPR011206">
    <property type="entry name" value="Citrate_lyase_beta/mcl1/mcl2"/>
</dbReference>
<dbReference type="InterPro" id="IPR015813">
    <property type="entry name" value="Pyrv/PenolPyrv_kinase-like_dom"/>
</dbReference>